<dbReference type="InterPro" id="IPR009241">
    <property type="entry name" value="HigB-like"/>
</dbReference>
<evidence type="ECO:0000313" key="1">
    <source>
        <dbReference type="EMBL" id="BCZ19488.1"/>
    </source>
</evidence>
<dbReference type="EMBL" id="AP024819">
    <property type="protein sequence ID" value="BCZ19488.1"/>
    <property type="molecule type" value="Genomic_DNA"/>
</dbReference>
<dbReference type="PIRSF" id="PIRSF028744">
    <property type="entry name" value="Addict_mod_HI1419"/>
    <property type="match status" value="1"/>
</dbReference>
<dbReference type="PANTHER" id="PTHR41791:SF1">
    <property type="entry name" value="SSL7039 PROTEIN"/>
    <property type="match status" value="1"/>
</dbReference>
<dbReference type="RefSeq" id="WP_221271277.1">
    <property type="nucleotide sequence ID" value="NZ_AP024819.1"/>
</dbReference>
<dbReference type="PANTHER" id="PTHR41791">
    <property type="entry name" value="SSL7039 PROTEIN"/>
    <property type="match status" value="1"/>
</dbReference>
<dbReference type="Pfam" id="PF05973">
    <property type="entry name" value="Gp49"/>
    <property type="match status" value="1"/>
</dbReference>
<reference evidence="1 2" key="1">
    <citation type="submission" date="2021-07" db="EMBL/GenBank/DDBJ databases">
        <title>Novel Helicobacter sp. Isolated from a cat.</title>
        <authorList>
            <person name="Rimbara E."/>
            <person name="Suzuki M."/>
        </authorList>
    </citation>
    <scope>NUCLEOTIDE SEQUENCE [LARGE SCALE GENOMIC DNA]</scope>
    <source>
        <strain evidence="2">NHP19-012</strain>
    </source>
</reference>
<dbReference type="InterPro" id="IPR014056">
    <property type="entry name" value="TypeIITA-like_toxin_pred"/>
</dbReference>
<name>A0ABN6I7C3_9HELI</name>
<organism evidence="1 2">
    <name type="scientific">Helicobacter gastrofelis</name>
    <dbReference type="NCBI Taxonomy" id="2849642"/>
    <lineage>
        <taxon>Bacteria</taxon>
        <taxon>Pseudomonadati</taxon>
        <taxon>Campylobacterota</taxon>
        <taxon>Epsilonproteobacteria</taxon>
        <taxon>Campylobacterales</taxon>
        <taxon>Helicobacteraceae</taxon>
        <taxon>Helicobacter</taxon>
    </lineage>
</organism>
<protein>
    <recommendedName>
        <fullName evidence="3">Addiction module killer protein</fullName>
    </recommendedName>
</protein>
<proteinExistence type="predicted"/>
<evidence type="ECO:0008006" key="3">
    <source>
        <dbReference type="Google" id="ProtNLM"/>
    </source>
</evidence>
<evidence type="ECO:0000313" key="2">
    <source>
        <dbReference type="Proteomes" id="UP000826146"/>
    </source>
</evidence>
<dbReference type="Proteomes" id="UP000826146">
    <property type="component" value="Chromosome"/>
</dbReference>
<sequence length="76" mass="8802">MRRDARLRALEQGHFGDCKHITKSIFELRVHVGPGYRLYCSKQGDTLVILLCGGDKSTQKRDVEKAQEILKEFPWK</sequence>
<dbReference type="NCBIfam" id="TIGR02683">
    <property type="entry name" value="upstrm_HI1419"/>
    <property type="match status" value="1"/>
</dbReference>
<gene>
    <name evidence="1" type="ORF">NHP190012_11300</name>
</gene>
<accession>A0ABN6I7C3</accession>
<keyword evidence="2" id="KW-1185">Reference proteome</keyword>